<dbReference type="GO" id="GO:0043683">
    <property type="term" value="P:type IV pilus assembly"/>
    <property type="evidence" value="ECO:0007669"/>
    <property type="project" value="InterPro"/>
</dbReference>
<dbReference type="Pfam" id="PF16074">
    <property type="entry name" value="PilW"/>
    <property type="match status" value="1"/>
</dbReference>
<keyword evidence="1" id="KW-1133">Transmembrane helix</keyword>
<dbReference type="STRING" id="1121117.SAMN02745977_02130"/>
<organism evidence="2 3">
    <name type="scientific">Brachymonas denitrificans DSM 15123</name>
    <dbReference type="NCBI Taxonomy" id="1121117"/>
    <lineage>
        <taxon>Bacteria</taxon>
        <taxon>Pseudomonadati</taxon>
        <taxon>Pseudomonadota</taxon>
        <taxon>Betaproteobacteria</taxon>
        <taxon>Burkholderiales</taxon>
        <taxon>Comamonadaceae</taxon>
        <taxon>Brachymonas</taxon>
    </lineage>
</organism>
<feature type="transmembrane region" description="Helical" evidence="1">
    <location>
        <begin position="12"/>
        <end position="37"/>
    </location>
</feature>
<protein>
    <submittedName>
        <fullName evidence="2">Type IV pilus assembly protein PilW</fullName>
    </submittedName>
</protein>
<sequence>MRPLRRPAQGFTLVELLVAMALGLTVIALASSGLLLARQGMQLVDQSTQLQDRERLARDVITRLLRQASAGLNGDQPALYGWDNAAYRKPETLDFLSIHKIHNGSRPGHCGKVRDSSCLNGSDIVAVRLPSGSALSHCGGTSAPVHPVNLLYLARSSTGEPGLYCAYPSANDWVSVPLIEGVESLQFLFGLQSEDAGSSHIVQWKHAGELEISGDAAATRLNWQRVHAVQVALVLRSADGVAAPGPTVLHPWGASHAEIAPTDAGASLELAADRRLRHMVQWSVHLPAAKAPS</sequence>
<name>A0A1H8JNX8_9BURK</name>
<dbReference type="OrthoDB" id="8780389at2"/>
<evidence type="ECO:0000313" key="2">
    <source>
        <dbReference type="EMBL" id="SEN82430.1"/>
    </source>
</evidence>
<proteinExistence type="predicted"/>
<dbReference type="EMBL" id="FOCW01000007">
    <property type="protein sequence ID" value="SEN82430.1"/>
    <property type="molecule type" value="Genomic_DNA"/>
</dbReference>
<accession>A0A1H8JNX8</accession>
<keyword evidence="1" id="KW-0472">Membrane</keyword>
<dbReference type="RefSeq" id="WP_091817666.1">
    <property type="nucleotide sequence ID" value="NZ_FOCW01000007.1"/>
</dbReference>
<dbReference type="AlphaFoldDB" id="A0A1H8JNX8"/>
<dbReference type="InterPro" id="IPR032092">
    <property type="entry name" value="PilW"/>
</dbReference>
<dbReference type="Proteomes" id="UP000199531">
    <property type="component" value="Unassembled WGS sequence"/>
</dbReference>
<evidence type="ECO:0000313" key="3">
    <source>
        <dbReference type="Proteomes" id="UP000199531"/>
    </source>
</evidence>
<evidence type="ECO:0000256" key="1">
    <source>
        <dbReference type="SAM" id="Phobius"/>
    </source>
</evidence>
<keyword evidence="1" id="KW-0812">Transmembrane</keyword>
<dbReference type="Pfam" id="PF07963">
    <property type="entry name" value="N_methyl"/>
    <property type="match status" value="1"/>
</dbReference>
<gene>
    <name evidence="2" type="ORF">SAMN02745977_02130</name>
</gene>
<dbReference type="InterPro" id="IPR012902">
    <property type="entry name" value="N_methyl_site"/>
</dbReference>
<keyword evidence="3" id="KW-1185">Reference proteome</keyword>
<dbReference type="NCBIfam" id="TIGR02532">
    <property type="entry name" value="IV_pilin_GFxxxE"/>
    <property type="match status" value="1"/>
</dbReference>
<reference evidence="2 3" key="1">
    <citation type="submission" date="2016-10" db="EMBL/GenBank/DDBJ databases">
        <authorList>
            <person name="de Groot N.N."/>
        </authorList>
    </citation>
    <scope>NUCLEOTIDE SEQUENCE [LARGE SCALE GENOMIC DNA]</scope>
    <source>
        <strain evidence="2 3">DSM 15123</strain>
    </source>
</reference>